<dbReference type="AlphaFoldDB" id="A0A6N1ARJ8"/>
<protein>
    <submittedName>
        <fullName evidence="1">Type I CRISPR-associated protein Cas7</fullName>
    </submittedName>
</protein>
<keyword evidence="2" id="KW-1185">Reference proteome</keyword>
<dbReference type="InterPro" id="IPR006482">
    <property type="entry name" value="Cas7_Csh2/Csh2"/>
</dbReference>
<dbReference type="KEGG" id="aoz:HUE56_15140"/>
<dbReference type="GO" id="GO:0043571">
    <property type="term" value="P:maintenance of CRISPR repeat elements"/>
    <property type="evidence" value="ECO:0007669"/>
    <property type="project" value="InterPro"/>
</dbReference>
<dbReference type="EMBL" id="CP054619">
    <property type="protein sequence ID" value="QKS51784.1"/>
    <property type="molecule type" value="Genomic_DNA"/>
</dbReference>
<reference evidence="1 2" key="1">
    <citation type="submission" date="2020-06" db="EMBL/GenBank/DDBJ databases">
        <title>Complete genome of Azosprillum oryzae KACC14407.</title>
        <authorList>
            <person name="Kim M."/>
            <person name="Park Y.-J."/>
            <person name="Shin J.-H."/>
        </authorList>
    </citation>
    <scope>NUCLEOTIDE SEQUENCE [LARGE SCALE GENOMIC DNA]</scope>
    <source>
        <strain evidence="1 2">KACC 14407</strain>
    </source>
</reference>
<proteinExistence type="predicted"/>
<gene>
    <name evidence="1" type="ORF">HUE56_15140</name>
</gene>
<dbReference type="Proteomes" id="UP000509702">
    <property type="component" value="Chromosome"/>
</dbReference>
<name>A0A6N1ARJ8_9PROT</name>
<accession>A0A6N1ARJ8</accession>
<evidence type="ECO:0000313" key="1">
    <source>
        <dbReference type="EMBL" id="QKS51784.1"/>
    </source>
</evidence>
<evidence type="ECO:0000313" key="2">
    <source>
        <dbReference type="Proteomes" id="UP000509702"/>
    </source>
</evidence>
<sequence length="388" mass="43211">MTTDVLTEPVRLADIAYTEIPEVLLDPARRHDCLFLFDVENGNPNGDPDAENSPRTEGIHGHGIVTDGCLKSKLRNLIREYGGAETFIQPAIPLNNHIRDAVVAAGGNLAEVTLDEQDGDHDGLTDILNHIDSLDDFVVDGNKVTYTGAQAKKSHIDKALKGELPTDSPIWKAISSQKLGSRLESALKGKKSGVTDEVRQAAEVEMVRRFADVRYFGAVMSTGLNAGQRRGPVQIVPATSIDPIYPMEMAITRQAKTTAERLAKSRTEIGRRSMVTYALYRGHMFYNAPLGIQNGMTADDMRLLWESMMRMFTLDHAAGRAMMRMRGLYVWSHKSRYGDAPFDRLFDMVKVAKIVKSETEIPRSFEDYQINVGELEPNDRIVFTRLIG</sequence>
<dbReference type="RefSeq" id="WP_174757264.1">
    <property type="nucleotide sequence ID" value="NZ_BSOV01000044.1"/>
</dbReference>
<dbReference type="Pfam" id="PF05107">
    <property type="entry name" value="Cas_Cas7"/>
    <property type="match status" value="1"/>
</dbReference>
<organism evidence="1 2">
    <name type="scientific">Azospirillum oryzae</name>
    <dbReference type="NCBI Taxonomy" id="286727"/>
    <lineage>
        <taxon>Bacteria</taxon>
        <taxon>Pseudomonadati</taxon>
        <taxon>Pseudomonadota</taxon>
        <taxon>Alphaproteobacteria</taxon>
        <taxon>Rhodospirillales</taxon>
        <taxon>Azospirillaceae</taxon>
        <taxon>Azospirillum</taxon>
    </lineage>
</organism>